<dbReference type="SUPFAM" id="SSF53474">
    <property type="entry name" value="alpha/beta-Hydrolases"/>
    <property type="match status" value="1"/>
</dbReference>
<comment type="caution">
    <text evidence="3">The sequence shown here is derived from an EMBL/GenBank/DDBJ whole genome shotgun (WGS) entry which is preliminary data.</text>
</comment>
<evidence type="ECO:0000313" key="3">
    <source>
        <dbReference type="EMBL" id="OBS22988.1"/>
    </source>
</evidence>
<reference evidence="3 4" key="1">
    <citation type="submission" date="2016-06" db="EMBL/GenBank/DDBJ databases">
        <title>Living apart together: crosstalk between the core and supernumerary genomes in a fungal plant pathogen.</title>
        <authorList>
            <person name="Vanheule A."/>
            <person name="Audenaert K."/>
            <person name="Warris S."/>
            <person name="Van De Geest H."/>
            <person name="Schijlen E."/>
            <person name="Hofte M."/>
            <person name="De Saeger S."/>
            <person name="Haesaert G."/>
            <person name="Waalwijk C."/>
            <person name="Van Der Lee T."/>
        </authorList>
    </citation>
    <scope>NUCLEOTIDE SEQUENCE [LARGE SCALE GENOMIC DNA]</scope>
    <source>
        <strain evidence="3 4">2516</strain>
    </source>
</reference>
<dbReference type="PANTHER" id="PTHR48081:SF6">
    <property type="entry name" value="PEPTIDASE S9 PROLYL OLIGOPEPTIDASE CATALYTIC DOMAIN-CONTAINING PROTEIN"/>
    <property type="match status" value="1"/>
</dbReference>
<dbReference type="PANTHER" id="PTHR48081">
    <property type="entry name" value="AB HYDROLASE SUPERFAMILY PROTEIN C4A8.06C"/>
    <property type="match status" value="1"/>
</dbReference>
<evidence type="ECO:0000313" key="4">
    <source>
        <dbReference type="Proteomes" id="UP000091967"/>
    </source>
</evidence>
<dbReference type="InterPro" id="IPR001375">
    <property type="entry name" value="Peptidase_S9_cat"/>
</dbReference>
<dbReference type="Proteomes" id="UP000091967">
    <property type="component" value="Unassembled WGS sequence"/>
</dbReference>
<dbReference type="GO" id="GO:0006508">
    <property type="term" value="P:proteolysis"/>
    <property type="evidence" value="ECO:0007669"/>
    <property type="project" value="InterPro"/>
</dbReference>
<sequence>MKLDPSRLTAFLAANSTGVGVLVCPGGGYSMLASGHEGQDPARYLNTLGIDAWVLEYTTALNMTPPLFPKPMDEALGALDLIRQEAPNLKKLGIWGFSAGGHLAGTTLTNPQTNLDFGILGYPVITLEDDYTHENSRYNLLGNNPTKQQIDELSVHKRVSDKTPPTFLFHTSNDDLVPVQNTYLYAEAMAKHGRLAQVVVLPDGPHGIGLAQNDPVRDWTPELKRFLTYSI</sequence>
<dbReference type="InterPro" id="IPR029058">
    <property type="entry name" value="AB_hydrolase_fold"/>
</dbReference>
<dbReference type="OMA" id="SPPFFLV"/>
<accession>A0A1B8AR44</accession>
<dbReference type="OrthoDB" id="6499973at2759"/>
<evidence type="ECO:0000256" key="1">
    <source>
        <dbReference type="ARBA" id="ARBA00022801"/>
    </source>
</evidence>
<dbReference type="InterPro" id="IPR050300">
    <property type="entry name" value="GDXG_lipolytic_enzyme"/>
</dbReference>
<evidence type="ECO:0000259" key="2">
    <source>
        <dbReference type="Pfam" id="PF00326"/>
    </source>
</evidence>
<dbReference type="Pfam" id="PF00326">
    <property type="entry name" value="Peptidase_S9"/>
    <property type="match status" value="1"/>
</dbReference>
<organism evidence="3 4">
    <name type="scientific">Fusarium poae</name>
    <dbReference type="NCBI Taxonomy" id="36050"/>
    <lineage>
        <taxon>Eukaryota</taxon>
        <taxon>Fungi</taxon>
        <taxon>Dikarya</taxon>
        <taxon>Ascomycota</taxon>
        <taxon>Pezizomycotina</taxon>
        <taxon>Sordariomycetes</taxon>
        <taxon>Hypocreomycetidae</taxon>
        <taxon>Hypocreales</taxon>
        <taxon>Nectriaceae</taxon>
        <taxon>Fusarium</taxon>
    </lineage>
</organism>
<dbReference type="STRING" id="36050.A0A1B8AR44"/>
<dbReference type="AlphaFoldDB" id="A0A1B8AR44"/>
<keyword evidence="1" id="KW-0378">Hydrolase</keyword>
<dbReference type="Gene3D" id="3.40.50.1820">
    <property type="entry name" value="alpha/beta hydrolase"/>
    <property type="match status" value="1"/>
</dbReference>
<proteinExistence type="predicted"/>
<gene>
    <name evidence="3" type="ORF">FPOA_09307</name>
</gene>
<feature type="domain" description="Peptidase S9 prolyl oligopeptidase catalytic" evidence="2">
    <location>
        <begin position="79"/>
        <end position="227"/>
    </location>
</feature>
<name>A0A1B8AR44_FUSPO</name>
<dbReference type="EMBL" id="LYXU01000003">
    <property type="protein sequence ID" value="OBS22988.1"/>
    <property type="molecule type" value="Genomic_DNA"/>
</dbReference>
<keyword evidence="4" id="KW-1185">Reference proteome</keyword>
<protein>
    <recommendedName>
        <fullName evidence="2">Peptidase S9 prolyl oligopeptidase catalytic domain-containing protein</fullName>
    </recommendedName>
</protein>
<dbReference type="GO" id="GO:0008236">
    <property type="term" value="F:serine-type peptidase activity"/>
    <property type="evidence" value="ECO:0007669"/>
    <property type="project" value="InterPro"/>
</dbReference>